<evidence type="ECO:0000256" key="1">
    <source>
        <dbReference type="SAM" id="MobiDB-lite"/>
    </source>
</evidence>
<comment type="caution">
    <text evidence="2">The sequence shown here is derived from an EMBL/GenBank/DDBJ whole genome shotgun (WGS) entry which is preliminary data.</text>
</comment>
<evidence type="ECO:0000313" key="2">
    <source>
        <dbReference type="EMBL" id="KAE9961918.1"/>
    </source>
</evidence>
<sequence length="148" mass="16544">MDFITNLPPATSNSYDILLTITCKASKAILLVPGTDPYGREPHPEPGPEEVDENGIPETQEEVPPVDPHAVPNQDDLERYDAPHLKELLANGFDLPLQLRNGESGDFGDIVYKFDYYRLNNGGLRSTIYPWLIAKLADLLARQKELLD</sequence>
<evidence type="ECO:0000313" key="3">
    <source>
        <dbReference type="Proteomes" id="UP000433883"/>
    </source>
</evidence>
<gene>
    <name evidence="2" type="ORF">BLS_001128</name>
</gene>
<dbReference type="Proteomes" id="UP000433883">
    <property type="component" value="Unassembled WGS sequence"/>
</dbReference>
<proteinExistence type="predicted"/>
<feature type="region of interest" description="Disordered" evidence="1">
    <location>
        <begin position="34"/>
        <end position="69"/>
    </location>
</feature>
<accession>A0A8H3U285</accession>
<feature type="compositionally biased region" description="Acidic residues" evidence="1">
    <location>
        <begin position="47"/>
        <end position="61"/>
    </location>
</feature>
<organism evidence="2 3">
    <name type="scientific">Venturia inaequalis</name>
    <name type="common">Apple scab fungus</name>
    <dbReference type="NCBI Taxonomy" id="5025"/>
    <lineage>
        <taxon>Eukaryota</taxon>
        <taxon>Fungi</taxon>
        <taxon>Dikarya</taxon>
        <taxon>Ascomycota</taxon>
        <taxon>Pezizomycotina</taxon>
        <taxon>Dothideomycetes</taxon>
        <taxon>Pleosporomycetidae</taxon>
        <taxon>Venturiales</taxon>
        <taxon>Venturiaceae</taxon>
        <taxon>Venturia</taxon>
    </lineage>
</organism>
<dbReference type="EMBL" id="WNWQ01001237">
    <property type="protein sequence ID" value="KAE9961918.1"/>
    <property type="molecule type" value="Genomic_DNA"/>
</dbReference>
<name>A0A8H3U285_VENIN</name>
<reference evidence="2 3" key="1">
    <citation type="submission" date="2019-11" db="EMBL/GenBank/DDBJ databases">
        <title>Venturia inaequalis Genome Resource.</title>
        <authorList>
            <person name="Lichtner F.J."/>
        </authorList>
    </citation>
    <scope>NUCLEOTIDE SEQUENCE [LARGE SCALE GENOMIC DNA]</scope>
    <source>
        <strain evidence="2">Bline_iso_100314</strain>
    </source>
</reference>
<dbReference type="AlphaFoldDB" id="A0A8H3U285"/>
<protein>
    <submittedName>
        <fullName evidence="2">Uncharacterized protein</fullName>
    </submittedName>
</protein>